<dbReference type="GO" id="GO:0009062">
    <property type="term" value="P:fatty acid catabolic process"/>
    <property type="evidence" value="ECO:0007669"/>
    <property type="project" value="TreeGrafter"/>
</dbReference>
<protein>
    <submittedName>
        <fullName evidence="2">(pine wood nematode) hypothetical protein</fullName>
    </submittedName>
    <submittedName>
        <fullName evidence="5">Amidase domain-containing protein</fullName>
    </submittedName>
</protein>
<dbReference type="SUPFAM" id="SSF75304">
    <property type="entry name" value="Amidase signature (AS) enzymes"/>
    <property type="match status" value="1"/>
</dbReference>
<evidence type="ECO:0000313" key="5">
    <source>
        <dbReference type="WBParaSite" id="BXY_0212600.1"/>
    </source>
</evidence>
<dbReference type="InterPro" id="IPR023631">
    <property type="entry name" value="Amidase_dom"/>
</dbReference>
<proteinExistence type="predicted"/>
<gene>
    <name evidence="2" type="ORF">BXYJ_LOCUS2090</name>
</gene>
<dbReference type="WBParaSite" id="BXY_0212600.1">
    <property type="protein sequence ID" value="BXY_0212600.1"/>
    <property type="gene ID" value="BXY_0212600"/>
</dbReference>
<dbReference type="Pfam" id="PF01425">
    <property type="entry name" value="Amidase"/>
    <property type="match status" value="1"/>
</dbReference>
<reference evidence="5" key="1">
    <citation type="submission" date="2016-11" db="UniProtKB">
        <authorList>
            <consortium name="WormBaseParasite"/>
        </authorList>
    </citation>
    <scope>IDENTIFICATION</scope>
</reference>
<dbReference type="PANTHER" id="PTHR45847:SF10">
    <property type="entry name" value="FATTY ACID AMIDE HYDROLASE 1"/>
    <property type="match status" value="1"/>
</dbReference>
<dbReference type="InterPro" id="IPR052096">
    <property type="entry name" value="Endocannabinoid_amidase"/>
</dbReference>
<sequence>MLLDPTRTTRNPNFLVCQLVLNLVLRSKGTICSPDMPIIWRNRKPKTPCSSRNFSNSLTFCGIALVKPSHRRFSKFSSPGSVPGRSHTYASIGPMATNIKHCVRMLQALWCNDCFYKYDPYVPPINFNKGMYLSKNPLKIGYYVDDGWFKATPAVERAVL</sequence>
<dbReference type="Proteomes" id="UP000095284">
    <property type="component" value="Unplaced"/>
</dbReference>
<dbReference type="Proteomes" id="UP000582659">
    <property type="component" value="Unassembled WGS sequence"/>
</dbReference>
<dbReference type="eggNOG" id="KOG1212">
    <property type="taxonomic scope" value="Eukaryota"/>
</dbReference>
<dbReference type="GO" id="GO:0017064">
    <property type="term" value="F:fatty acid amide hydrolase activity"/>
    <property type="evidence" value="ECO:0007669"/>
    <property type="project" value="TreeGrafter"/>
</dbReference>
<dbReference type="EMBL" id="CAJFDI010000001">
    <property type="protein sequence ID" value="CAD5210761.1"/>
    <property type="molecule type" value="Genomic_DNA"/>
</dbReference>
<evidence type="ECO:0000259" key="1">
    <source>
        <dbReference type="Pfam" id="PF01425"/>
    </source>
</evidence>
<dbReference type="InterPro" id="IPR036928">
    <property type="entry name" value="AS_sf"/>
</dbReference>
<dbReference type="PANTHER" id="PTHR45847">
    <property type="entry name" value="FATTY ACID AMIDE HYDROLASE"/>
    <property type="match status" value="1"/>
</dbReference>
<organism evidence="3 5">
    <name type="scientific">Bursaphelenchus xylophilus</name>
    <name type="common">Pinewood nematode worm</name>
    <name type="synonym">Aphelenchoides xylophilus</name>
    <dbReference type="NCBI Taxonomy" id="6326"/>
    <lineage>
        <taxon>Eukaryota</taxon>
        <taxon>Metazoa</taxon>
        <taxon>Ecdysozoa</taxon>
        <taxon>Nematoda</taxon>
        <taxon>Chromadorea</taxon>
        <taxon>Rhabditida</taxon>
        <taxon>Tylenchina</taxon>
        <taxon>Tylenchomorpha</taxon>
        <taxon>Aphelenchoidea</taxon>
        <taxon>Aphelenchoididae</taxon>
        <taxon>Bursaphelenchus</taxon>
    </lineage>
</organism>
<feature type="domain" description="Amidase" evidence="1">
    <location>
        <begin position="60"/>
        <end position="159"/>
    </location>
</feature>
<dbReference type="EMBL" id="CAJFCV020000001">
    <property type="protein sequence ID" value="CAG9086957.1"/>
    <property type="molecule type" value="Genomic_DNA"/>
</dbReference>
<evidence type="ECO:0000313" key="3">
    <source>
        <dbReference type="Proteomes" id="UP000095284"/>
    </source>
</evidence>
<evidence type="ECO:0000313" key="2">
    <source>
        <dbReference type="EMBL" id="CAD5210761.1"/>
    </source>
</evidence>
<dbReference type="GO" id="GO:0004040">
    <property type="term" value="F:amidase activity"/>
    <property type="evidence" value="ECO:0007669"/>
    <property type="project" value="TreeGrafter"/>
</dbReference>
<dbReference type="AlphaFoldDB" id="A0A1I7RN40"/>
<evidence type="ECO:0000313" key="4">
    <source>
        <dbReference type="Proteomes" id="UP000659654"/>
    </source>
</evidence>
<dbReference type="SMR" id="A0A1I7RN40"/>
<reference evidence="2" key="2">
    <citation type="submission" date="2020-09" db="EMBL/GenBank/DDBJ databases">
        <authorList>
            <person name="Kikuchi T."/>
        </authorList>
    </citation>
    <scope>NUCLEOTIDE SEQUENCE</scope>
    <source>
        <strain evidence="2">Ka4C1</strain>
    </source>
</reference>
<dbReference type="Gene3D" id="3.90.1300.10">
    <property type="entry name" value="Amidase signature (AS) domain"/>
    <property type="match status" value="1"/>
</dbReference>
<keyword evidence="4" id="KW-1185">Reference proteome</keyword>
<dbReference type="Proteomes" id="UP000659654">
    <property type="component" value="Unassembled WGS sequence"/>
</dbReference>
<dbReference type="OrthoDB" id="6428749at2759"/>
<name>A0A1I7RN40_BURXY</name>
<accession>A0A1I7RN40</accession>